<proteinExistence type="predicted"/>
<protein>
    <submittedName>
        <fullName evidence="3">PEP-CTERM sorting domain-containing protein</fullName>
    </submittedName>
</protein>
<keyword evidence="1" id="KW-0732">Signal</keyword>
<evidence type="ECO:0000256" key="1">
    <source>
        <dbReference type="SAM" id="SignalP"/>
    </source>
</evidence>
<feature type="chain" id="PRO_5047449328" evidence="1">
    <location>
        <begin position="28"/>
        <end position="300"/>
    </location>
</feature>
<accession>A0ABS8I451</accession>
<keyword evidence="4" id="KW-1185">Reference proteome</keyword>
<dbReference type="InterPro" id="IPR049804">
    <property type="entry name" value="Choice_anch_L"/>
</dbReference>
<evidence type="ECO:0000259" key="2">
    <source>
        <dbReference type="Pfam" id="PF07589"/>
    </source>
</evidence>
<feature type="signal peptide" evidence="1">
    <location>
        <begin position="1"/>
        <end position="27"/>
    </location>
</feature>
<dbReference type="Pfam" id="PF07589">
    <property type="entry name" value="PEP-CTERM"/>
    <property type="match status" value="1"/>
</dbReference>
<evidence type="ECO:0000313" key="4">
    <source>
        <dbReference type="Proteomes" id="UP001199525"/>
    </source>
</evidence>
<dbReference type="NCBIfam" id="NF038133">
    <property type="entry name" value="choice_anch_L"/>
    <property type="match status" value="1"/>
</dbReference>
<comment type="caution">
    <text evidence="3">The sequence shown here is derived from an EMBL/GenBank/DDBJ whole genome shotgun (WGS) entry which is preliminary data.</text>
</comment>
<sequence length="300" mass="30874">MNSLNQFLKQGAFALLGLGLVTAPAHAVNITTTSNANVLVNSILGSGITVSNVKYNGASVASGTFTNGLSPVIGIDTGIILTSGNANLAPGPNTQDGATGNNGLPGDANLNSLIPGFNTFDASTLQFDFTSATGDLFFNYVFASEEYNEFVNSNFNDVFGFFLDGVNIALLPGTTTPVSINNVNGGNPLGTNAKNSQFFNNNDPSDGGPFFNLQYDGFTKVFTASAKGLSAGKHTIKLAIADAGDSSFDSAVFIQGGTFSGEPPKSVPEPTTMLGILGLGIFGATSSLKRKQQNKTVAKG</sequence>
<dbReference type="RefSeq" id="WP_229483420.1">
    <property type="nucleotide sequence ID" value="NZ_JAIVFQ010000004.1"/>
</dbReference>
<feature type="domain" description="Ice-binding protein C-terminal" evidence="2">
    <location>
        <begin position="266"/>
        <end position="290"/>
    </location>
</feature>
<reference evidence="3 4" key="1">
    <citation type="journal article" date="2021" name="Microorganisms">
        <title>Genome Evolution of Filamentous Cyanobacterium Nostoc Species: From Facultative Symbiosis to Free Living.</title>
        <authorList>
            <person name="Huo D."/>
            <person name="Li H."/>
            <person name="Cai F."/>
            <person name="Guo X."/>
            <person name="Qiao Z."/>
            <person name="Wang W."/>
            <person name="Yu G."/>
            <person name="Li R."/>
        </authorList>
    </citation>
    <scope>NUCLEOTIDE SEQUENCE [LARGE SCALE GENOMIC DNA]</scope>
    <source>
        <strain evidence="3 4">CHAB 5714</strain>
    </source>
</reference>
<gene>
    <name evidence="3" type="ORF">LC586_05005</name>
</gene>
<dbReference type="EMBL" id="JAIVFQ010000004">
    <property type="protein sequence ID" value="MCC5598594.1"/>
    <property type="molecule type" value="Genomic_DNA"/>
</dbReference>
<organism evidence="3 4">
    <name type="scientific">Nostoc favosum CHAB5714</name>
    <dbReference type="NCBI Taxonomy" id="2780399"/>
    <lineage>
        <taxon>Bacteria</taxon>
        <taxon>Bacillati</taxon>
        <taxon>Cyanobacteriota</taxon>
        <taxon>Cyanophyceae</taxon>
        <taxon>Nostocales</taxon>
        <taxon>Nostocaceae</taxon>
        <taxon>Nostoc</taxon>
        <taxon>Nostoc favosum</taxon>
    </lineage>
</organism>
<evidence type="ECO:0000313" key="3">
    <source>
        <dbReference type="EMBL" id="MCC5598594.1"/>
    </source>
</evidence>
<dbReference type="InterPro" id="IPR013424">
    <property type="entry name" value="Ice-binding_C"/>
</dbReference>
<name>A0ABS8I451_9NOSO</name>
<dbReference type="NCBIfam" id="TIGR02595">
    <property type="entry name" value="PEP_CTERM"/>
    <property type="match status" value="1"/>
</dbReference>
<dbReference type="Proteomes" id="UP001199525">
    <property type="component" value="Unassembled WGS sequence"/>
</dbReference>